<sequence>MGKNMKKIIPILLVGVLVLSGLGAGAVHNEQIKQQRTTLSFSNLSIQEKDDCITLNLDGTNSVLMKRNYYMVPTCIETFTFPFGTEIKSIQCTPKNIQIQTITKKLTGKYVPSEFLSYF</sequence>
<comment type="caution">
    <text evidence="1">The sequence shown here is derived from an EMBL/GenBank/DDBJ whole genome shotgun (WGS) entry which is preliminary data.</text>
</comment>
<dbReference type="AlphaFoldDB" id="X1LN49"/>
<accession>X1LN49</accession>
<proteinExistence type="predicted"/>
<organism evidence="1">
    <name type="scientific">marine sediment metagenome</name>
    <dbReference type="NCBI Taxonomy" id="412755"/>
    <lineage>
        <taxon>unclassified sequences</taxon>
        <taxon>metagenomes</taxon>
        <taxon>ecological metagenomes</taxon>
    </lineage>
</organism>
<dbReference type="EMBL" id="BARV01011381">
    <property type="protein sequence ID" value="GAI07261.1"/>
    <property type="molecule type" value="Genomic_DNA"/>
</dbReference>
<gene>
    <name evidence="1" type="ORF">S06H3_21615</name>
</gene>
<protein>
    <submittedName>
        <fullName evidence="1">Uncharacterized protein</fullName>
    </submittedName>
</protein>
<reference evidence="1" key="1">
    <citation type="journal article" date="2014" name="Front. Microbiol.">
        <title>High frequency of phylogenetically diverse reductive dehalogenase-homologous genes in deep subseafloor sedimentary metagenomes.</title>
        <authorList>
            <person name="Kawai M."/>
            <person name="Futagami T."/>
            <person name="Toyoda A."/>
            <person name="Takaki Y."/>
            <person name="Nishi S."/>
            <person name="Hori S."/>
            <person name="Arai W."/>
            <person name="Tsubouchi T."/>
            <person name="Morono Y."/>
            <person name="Uchiyama I."/>
            <person name="Ito T."/>
            <person name="Fujiyama A."/>
            <person name="Inagaki F."/>
            <person name="Takami H."/>
        </authorList>
    </citation>
    <scope>NUCLEOTIDE SEQUENCE</scope>
    <source>
        <strain evidence="1">Expedition CK06-06</strain>
    </source>
</reference>
<evidence type="ECO:0000313" key="1">
    <source>
        <dbReference type="EMBL" id="GAI07261.1"/>
    </source>
</evidence>
<name>X1LN49_9ZZZZ</name>